<sequence length="120" mass="14331">MLPYDKAYELAKALAQSEEYKNYLQAKEKLERDDKNLKMLQEFKRRQLAIQMAELAGQEVDEEQIEQVERLYEIISLNPVINEFLTAEYRFSRMMADIQNIINEAISAWFELEDKNDYIN</sequence>
<dbReference type="SUPFAM" id="SSF158622">
    <property type="entry name" value="YheA/YmcA-like"/>
    <property type="match status" value="1"/>
</dbReference>
<keyword evidence="3" id="KW-1185">Reference proteome</keyword>
<dbReference type="Pfam" id="PF06133">
    <property type="entry name" value="Com_YlbF"/>
    <property type="match status" value="1"/>
</dbReference>
<gene>
    <name evidence="2" type="ORF">KKC1_21480</name>
</gene>
<dbReference type="InterPro" id="IPR010368">
    <property type="entry name" value="Com_YlbF"/>
</dbReference>
<accession>A0A1Z5HU03</accession>
<dbReference type="OrthoDB" id="9811402at2"/>
<dbReference type="HAMAP" id="MF_01526">
    <property type="entry name" value="UPF0342"/>
    <property type="match status" value="1"/>
</dbReference>
<comment type="caution">
    <text evidence="2">The sequence shown here is derived from an EMBL/GenBank/DDBJ whole genome shotgun (WGS) entry which is preliminary data.</text>
</comment>
<comment type="similarity">
    <text evidence="1">Belongs to the UPF0342 family.</text>
</comment>
<dbReference type="RefSeq" id="WP_088554236.1">
    <property type="nucleotide sequence ID" value="NZ_BDGJ01000111.1"/>
</dbReference>
<dbReference type="Proteomes" id="UP000197032">
    <property type="component" value="Unassembled WGS sequence"/>
</dbReference>
<protein>
    <recommendedName>
        <fullName evidence="1">UPF0342 protein KKC1_21480</fullName>
    </recommendedName>
</protein>
<organism evidence="2 3">
    <name type="scientific">Calderihabitans maritimus</name>
    <dbReference type="NCBI Taxonomy" id="1246530"/>
    <lineage>
        <taxon>Bacteria</taxon>
        <taxon>Bacillati</taxon>
        <taxon>Bacillota</taxon>
        <taxon>Clostridia</taxon>
        <taxon>Neomoorellales</taxon>
        <taxon>Calderihabitantaceae</taxon>
        <taxon>Calderihabitans</taxon>
    </lineage>
</organism>
<evidence type="ECO:0000256" key="1">
    <source>
        <dbReference type="HAMAP-Rule" id="MF_01526"/>
    </source>
</evidence>
<evidence type="ECO:0000313" key="3">
    <source>
        <dbReference type="Proteomes" id="UP000197032"/>
    </source>
</evidence>
<proteinExistence type="inferred from homology"/>
<name>A0A1Z5HU03_9FIRM</name>
<dbReference type="AlphaFoldDB" id="A0A1Z5HU03"/>
<dbReference type="InterPro" id="IPR023378">
    <property type="entry name" value="YheA/YmcA-like_dom_sf"/>
</dbReference>
<dbReference type="EMBL" id="BDGJ01000111">
    <property type="protein sequence ID" value="GAW93004.1"/>
    <property type="molecule type" value="Genomic_DNA"/>
</dbReference>
<evidence type="ECO:0000313" key="2">
    <source>
        <dbReference type="EMBL" id="GAW93004.1"/>
    </source>
</evidence>
<dbReference type="Gene3D" id="1.20.1500.10">
    <property type="entry name" value="YheA/YmcA-like"/>
    <property type="match status" value="1"/>
</dbReference>
<reference evidence="3" key="1">
    <citation type="journal article" date="2017" name="Appl. Environ. Microbiol.">
        <title>Genomic Analysis of Calderihabitans maritimus KKC1, a Thermophilic, Hydrogenogenic, Carboxydotrophic Bacterium Isolated from Marine Sediment.</title>
        <authorList>
            <person name="Omae K."/>
            <person name="Yoneda Y."/>
            <person name="Fukuyama Y."/>
            <person name="Yoshida T."/>
            <person name="Sako Y."/>
        </authorList>
    </citation>
    <scope>NUCLEOTIDE SEQUENCE [LARGE SCALE GENOMIC DNA]</scope>
    <source>
        <strain evidence="3">KKC1</strain>
    </source>
</reference>